<dbReference type="InterPro" id="IPR048389">
    <property type="entry name" value="YciQ-like_C"/>
</dbReference>
<dbReference type="EMBL" id="QMIE01000002">
    <property type="protein sequence ID" value="TVM19453.1"/>
    <property type="molecule type" value="Genomic_DNA"/>
</dbReference>
<evidence type="ECO:0000313" key="6">
    <source>
        <dbReference type="EMBL" id="TVM19453.1"/>
    </source>
</evidence>
<evidence type="ECO:0000256" key="1">
    <source>
        <dbReference type="SAM" id="MobiDB-lite"/>
    </source>
</evidence>
<feature type="transmembrane region" description="Helical" evidence="2">
    <location>
        <begin position="466"/>
        <end position="489"/>
    </location>
</feature>
<dbReference type="Proteomes" id="UP000448292">
    <property type="component" value="Unassembled WGS sequence"/>
</dbReference>
<reference evidence="6 7" key="1">
    <citation type="submission" date="2018-06" db="EMBL/GenBank/DDBJ databases">
        <title>Complete genome of Desulfovibrio indonesiensis P37SLT.</title>
        <authorList>
            <person name="Crispim J.S."/>
            <person name="Vidigal P.M.P."/>
            <person name="Silva L.C.F."/>
            <person name="Laguardia C.N."/>
            <person name="Araujo L.C."/>
            <person name="Dias R.S."/>
            <person name="Sousa M.P."/>
            <person name="Paula S.O."/>
            <person name="Silva C."/>
        </authorList>
    </citation>
    <scope>NUCLEOTIDE SEQUENCE [LARGE SCALE GENOMIC DNA]</scope>
    <source>
        <strain evidence="6 7">P37SLT</strain>
    </source>
</reference>
<feature type="domain" description="DUF2207" evidence="4">
    <location>
        <begin position="43"/>
        <end position="233"/>
    </location>
</feature>
<feature type="transmembrane region" description="Helical" evidence="2">
    <location>
        <begin position="495"/>
        <end position="515"/>
    </location>
</feature>
<evidence type="ECO:0000259" key="4">
    <source>
        <dbReference type="Pfam" id="PF09972"/>
    </source>
</evidence>
<organism evidence="6 7">
    <name type="scientific">Oceanidesulfovibrio indonesiensis</name>
    <dbReference type="NCBI Taxonomy" id="54767"/>
    <lineage>
        <taxon>Bacteria</taxon>
        <taxon>Pseudomonadati</taxon>
        <taxon>Thermodesulfobacteriota</taxon>
        <taxon>Desulfovibrionia</taxon>
        <taxon>Desulfovibrionales</taxon>
        <taxon>Desulfovibrionaceae</taxon>
        <taxon>Oceanidesulfovibrio</taxon>
    </lineage>
</organism>
<keyword evidence="2" id="KW-0472">Membrane</keyword>
<feature type="domain" description="Predicted membrane protein YciQ-like C-terminal" evidence="5">
    <location>
        <begin position="290"/>
        <end position="577"/>
    </location>
</feature>
<keyword evidence="2" id="KW-0812">Transmembrane</keyword>
<dbReference type="Pfam" id="PF20990">
    <property type="entry name" value="DUF2207_C"/>
    <property type="match status" value="1"/>
</dbReference>
<feature type="chain" id="PRO_5029511721" evidence="3">
    <location>
        <begin position="37"/>
        <end position="649"/>
    </location>
</feature>
<feature type="signal peptide" evidence="3">
    <location>
        <begin position="1"/>
        <end position="36"/>
    </location>
</feature>
<name>A0A7M3MIE7_9BACT</name>
<dbReference type="OrthoDB" id="9767603at2"/>
<comment type="caution">
    <text evidence="6">The sequence shown here is derived from an EMBL/GenBank/DDBJ whole genome shotgun (WGS) entry which is preliminary data.</text>
</comment>
<keyword evidence="7" id="KW-1185">Reference proteome</keyword>
<accession>A0A7M3MIE7</accession>
<feature type="transmembrane region" description="Helical" evidence="2">
    <location>
        <begin position="434"/>
        <end position="454"/>
    </location>
</feature>
<protein>
    <submittedName>
        <fullName evidence="6">DUF2207 domain-containing protein</fullName>
    </submittedName>
</protein>
<dbReference type="Pfam" id="PF09972">
    <property type="entry name" value="DUF2207"/>
    <property type="match status" value="1"/>
</dbReference>
<feature type="compositionally biased region" description="Gly residues" evidence="1">
    <location>
        <begin position="630"/>
        <end position="649"/>
    </location>
</feature>
<dbReference type="InterPro" id="IPR018702">
    <property type="entry name" value="DUF2207"/>
</dbReference>
<evidence type="ECO:0000256" key="2">
    <source>
        <dbReference type="SAM" id="Phobius"/>
    </source>
</evidence>
<proteinExistence type="predicted"/>
<evidence type="ECO:0000313" key="7">
    <source>
        <dbReference type="Proteomes" id="UP000448292"/>
    </source>
</evidence>
<evidence type="ECO:0000259" key="5">
    <source>
        <dbReference type="Pfam" id="PF20990"/>
    </source>
</evidence>
<gene>
    <name evidence="6" type="ORF">DPQ33_03585</name>
</gene>
<keyword evidence="2" id="KW-1133">Transmembrane helix</keyword>
<dbReference type="AlphaFoldDB" id="A0A7M3MIE7"/>
<keyword evidence="3" id="KW-0732">Signal</keyword>
<sequence>MMTRRSGSATRCVVVLYACALLAAVAALGFCPAASAAVEGPERILDFESVVEVKEDASITVTETITVVSRGRDIQRGIYRDFPTEYSGAYGEREVRGFEVLAVERDGEPEQYHTESISNGVRVYIGQQNVFLEPGEHTFTLVYRSTGQVGYFDAYDELYWNVTGNFWTFAIERASCTIRLPNGASVLQVAAYTGPAGAKGTNYIAGFDDQGDPHFETTAPLPPSHGLTVAVAWPKGIVAEPTDTEKFMQGLRANMSSVIVLLAATVLFLYYYVAWFKVGRDPEKGTPFPRFRPPHGVSPAGARTIMRMGYDNKAFAAAVVNMAVKGYVEISQEKALLGSTSFTLTRTGKTARECNLSRGEKLAADALFAGSDIAGISRSNRINIRRAAKRLSTFLELEHEKVHFLTNKQWLIPGIAITLFTLVALALASRQPPVAGFLSLWLAGWTTGVTFLLLTAYRLFRSGSIAAGLFSSLFAIPFVAGELFGLFAYSQVTSMPATAGIIMLFLLNGLFYFLLKAPTIEGRTIMDEIEGYKLFLETTEKDRLNIMNPPDVTPEVFEKHLPYAMALDVENKWSQRFESQLERMGQPSSTYSPHWYHGSGGMRGLSAGAFASSFSGAFTNAVASSSSSSGSGGGGSSGGGGGGGGGGGW</sequence>
<feature type="transmembrane region" description="Helical" evidence="2">
    <location>
        <begin position="410"/>
        <end position="428"/>
    </location>
</feature>
<feature type="transmembrane region" description="Helical" evidence="2">
    <location>
        <begin position="255"/>
        <end position="274"/>
    </location>
</feature>
<evidence type="ECO:0000256" key="3">
    <source>
        <dbReference type="SAM" id="SignalP"/>
    </source>
</evidence>
<feature type="region of interest" description="Disordered" evidence="1">
    <location>
        <begin position="622"/>
        <end position="649"/>
    </location>
</feature>